<dbReference type="Proteomes" id="UP000663854">
    <property type="component" value="Unassembled WGS sequence"/>
</dbReference>
<dbReference type="EMBL" id="CAJNOH010001027">
    <property type="protein sequence ID" value="CAF1165345.1"/>
    <property type="molecule type" value="Genomic_DNA"/>
</dbReference>
<dbReference type="Pfam" id="PF06966">
    <property type="entry name" value="DUF1295"/>
    <property type="match status" value="1"/>
</dbReference>
<protein>
    <recommendedName>
        <fullName evidence="6">Steroid 5-alpha reductase C-terminal domain-containing protein</fullName>
    </recommendedName>
</protein>
<comment type="caution">
    <text evidence="2">The sequence shown here is derived from an EMBL/GenBank/DDBJ whole genome shotgun (WGS) entry which is preliminary data.</text>
</comment>
<dbReference type="InterPro" id="IPR010721">
    <property type="entry name" value="UstE-like"/>
</dbReference>
<feature type="transmembrane region" description="Helical" evidence="1">
    <location>
        <begin position="113"/>
        <end position="139"/>
    </location>
</feature>
<keyword evidence="5" id="KW-1185">Reference proteome</keyword>
<evidence type="ECO:0008006" key="6">
    <source>
        <dbReference type="Google" id="ProtNLM"/>
    </source>
</evidence>
<dbReference type="PROSITE" id="PS50244">
    <property type="entry name" value="S5A_REDUCTASE"/>
    <property type="match status" value="1"/>
</dbReference>
<dbReference type="PANTHER" id="PTHR32251">
    <property type="entry name" value="3-OXO-5-ALPHA-STEROID 4-DEHYDROGENASE"/>
    <property type="match status" value="1"/>
</dbReference>
<dbReference type="EMBL" id="CAJNOL010001806">
    <property type="protein sequence ID" value="CAF1421629.1"/>
    <property type="molecule type" value="Genomic_DNA"/>
</dbReference>
<dbReference type="Proteomes" id="UP000663870">
    <property type="component" value="Unassembled WGS sequence"/>
</dbReference>
<sequence length="277" mass="32870">MIPFVWFTEGNAGIYLLSLMTITAIVCFLLGLITENYSQVDKLWSLLPPIYCSIVLLCASFQPRILLMTILAWMWSIRLTYNFVRKDGYKWSSEDYRWPILRKIINNRFLFEIFNLIFISIIQNILLLFIASPIFYIAYHQSISLNLWDLICTLLFLFFFIIETTADQQQWNFHIDKNTHQPWTKDGFLQTGLFKYSRHPNFFSEICIWWIFYAFTFSVQPFSYINWTILGAISLTLLIHISTSFTEAISSGKYPKYKQYQQTTSRLIPCWCSKKVD</sequence>
<dbReference type="PANTHER" id="PTHR32251:SF23">
    <property type="entry name" value="3-OXO-5-ALPHA-STEROID 4-DEHYDROGENASE (DUF1295)"/>
    <property type="match status" value="1"/>
</dbReference>
<evidence type="ECO:0000313" key="4">
    <source>
        <dbReference type="Proteomes" id="UP000663854"/>
    </source>
</evidence>
<feature type="transmembrane region" description="Helical" evidence="1">
    <location>
        <begin position="225"/>
        <end position="249"/>
    </location>
</feature>
<gene>
    <name evidence="3" type="ORF">JXQ802_LOCUS35890</name>
    <name evidence="2" type="ORF">PYM288_LOCUS22977</name>
</gene>
<keyword evidence="1" id="KW-0472">Membrane</keyword>
<evidence type="ECO:0000256" key="1">
    <source>
        <dbReference type="SAM" id="Phobius"/>
    </source>
</evidence>
<feature type="transmembrane region" description="Helical" evidence="1">
    <location>
        <begin position="12"/>
        <end position="34"/>
    </location>
</feature>
<evidence type="ECO:0000313" key="5">
    <source>
        <dbReference type="Proteomes" id="UP000663870"/>
    </source>
</evidence>
<keyword evidence="1" id="KW-0812">Transmembrane</keyword>
<dbReference type="Gene3D" id="1.20.120.1630">
    <property type="match status" value="1"/>
</dbReference>
<accession>A0A814TVG5</accession>
<dbReference type="GO" id="GO:0016020">
    <property type="term" value="C:membrane"/>
    <property type="evidence" value="ECO:0007669"/>
    <property type="project" value="TreeGrafter"/>
</dbReference>
<keyword evidence="1" id="KW-1133">Transmembrane helix</keyword>
<dbReference type="AlphaFoldDB" id="A0A814TVG5"/>
<proteinExistence type="predicted"/>
<evidence type="ECO:0000313" key="2">
    <source>
        <dbReference type="EMBL" id="CAF1165345.1"/>
    </source>
</evidence>
<feature type="transmembrane region" description="Helical" evidence="1">
    <location>
        <begin position="54"/>
        <end position="76"/>
    </location>
</feature>
<feature type="transmembrane region" description="Helical" evidence="1">
    <location>
        <begin position="145"/>
        <end position="162"/>
    </location>
</feature>
<organism evidence="2 4">
    <name type="scientific">Rotaria sordida</name>
    <dbReference type="NCBI Taxonomy" id="392033"/>
    <lineage>
        <taxon>Eukaryota</taxon>
        <taxon>Metazoa</taxon>
        <taxon>Spiralia</taxon>
        <taxon>Gnathifera</taxon>
        <taxon>Rotifera</taxon>
        <taxon>Eurotatoria</taxon>
        <taxon>Bdelloidea</taxon>
        <taxon>Philodinida</taxon>
        <taxon>Philodinidae</taxon>
        <taxon>Rotaria</taxon>
    </lineage>
</organism>
<name>A0A814TVG5_9BILA</name>
<reference evidence="2" key="1">
    <citation type="submission" date="2021-02" db="EMBL/GenBank/DDBJ databases">
        <authorList>
            <person name="Nowell W R."/>
        </authorList>
    </citation>
    <scope>NUCLEOTIDE SEQUENCE</scope>
</reference>
<evidence type="ECO:0000313" key="3">
    <source>
        <dbReference type="EMBL" id="CAF1421629.1"/>
    </source>
</evidence>
<feature type="transmembrane region" description="Helical" evidence="1">
    <location>
        <begin position="202"/>
        <end position="219"/>
    </location>
</feature>